<keyword evidence="3" id="KW-0479">Metal-binding</keyword>
<dbReference type="Pfam" id="PF01447">
    <property type="entry name" value="Peptidase_M4"/>
    <property type="match status" value="1"/>
</dbReference>
<keyword evidence="6" id="KW-0862">Zinc</keyword>
<comment type="similarity">
    <text evidence="1">Belongs to the peptidase M4 family.</text>
</comment>
<feature type="non-terminal residue" evidence="11">
    <location>
        <position position="1"/>
    </location>
</feature>
<dbReference type="PANTHER" id="PTHR33794">
    <property type="entry name" value="BACILLOLYSIN"/>
    <property type="match status" value="1"/>
</dbReference>
<dbReference type="AlphaFoldDB" id="A0A381WIG0"/>
<keyword evidence="7" id="KW-0482">Metalloprotease</keyword>
<dbReference type="Gene3D" id="3.10.450.490">
    <property type="match status" value="1"/>
</dbReference>
<dbReference type="Pfam" id="PF07504">
    <property type="entry name" value="FTP"/>
    <property type="match status" value="1"/>
</dbReference>
<dbReference type="InterPro" id="IPR050728">
    <property type="entry name" value="Zinc_Metalloprotease_M4"/>
</dbReference>
<evidence type="ECO:0000259" key="9">
    <source>
        <dbReference type="Pfam" id="PF02868"/>
    </source>
</evidence>
<dbReference type="CDD" id="cd09597">
    <property type="entry name" value="M4_TLP"/>
    <property type="match status" value="1"/>
</dbReference>
<proteinExistence type="inferred from homology"/>
<organism evidence="11">
    <name type="scientific">marine metagenome</name>
    <dbReference type="NCBI Taxonomy" id="408172"/>
    <lineage>
        <taxon>unclassified sequences</taxon>
        <taxon>metagenomes</taxon>
        <taxon>ecological metagenomes</taxon>
    </lineage>
</organism>
<evidence type="ECO:0000259" key="10">
    <source>
        <dbReference type="Pfam" id="PF07504"/>
    </source>
</evidence>
<accession>A0A381WIG0</accession>
<evidence type="ECO:0000259" key="8">
    <source>
        <dbReference type="Pfam" id="PF01447"/>
    </source>
</evidence>
<keyword evidence="4" id="KW-0732">Signal</keyword>
<gene>
    <name evidence="11" type="ORF">METZ01_LOCUS105149</name>
</gene>
<dbReference type="GO" id="GO:0006508">
    <property type="term" value="P:proteolysis"/>
    <property type="evidence" value="ECO:0007669"/>
    <property type="project" value="UniProtKB-KW"/>
</dbReference>
<dbReference type="PRINTS" id="PR00730">
    <property type="entry name" value="THERMOLYSIN"/>
</dbReference>
<dbReference type="GO" id="GO:0046872">
    <property type="term" value="F:metal ion binding"/>
    <property type="evidence" value="ECO:0007669"/>
    <property type="project" value="UniProtKB-KW"/>
</dbReference>
<evidence type="ECO:0000256" key="7">
    <source>
        <dbReference type="ARBA" id="ARBA00023049"/>
    </source>
</evidence>
<sequence length="621" mass="66897">VKQHDTDISATEPTHARHLRISITRTDCTTPTKVERSTGKIYYNVPRGPTTRSAQMPMRAFPRLLTGPAALTLLLSIPPAATAQPQVRPDILTLSAGGAGSLTALREANALVDQLSRDGTLRRSRQDSDRLIGDRTHDRYQQFHEGVPVFGAEVTRQTSRGLSVSVFGTIHLGVDIDTTPGLTPFAATSIIEELSGTTTPGASQPRLVVLPDRTRSGIYRLAYEARAFTGTRLMVYFIDATTGTLVWSYNDLKTQQSTLPCTQCAIVEGLGVKGDRKKMSVTTIGGTFLAHDQLRPADVYTFDMDGDVTRTLDVLAGTSQLFDADLAMNPDTHWLDGASTDAHVGMGWTYDYLFHRFGRMGLNDENVRIISLVHPIDREAASTAPPELVSLFHLNAFYCGLCGPDGVGVAVFGEGLPQGLLSNGRRFNYFSGALDIVAHELAHAVTDFTSALLYVDESGALNEAFSDLIGVGAEFYAEALFRDGAGVADYLLGEDVIEPGGIRSLADPQQFGDPDHYSLRFLGDADNGGVHTNSLIPGHAYYLAIEGGTNRVSGLRVIGVGAENRDQIEQVFFRAFTVLMTRSSDFATARAATIQSARDLYGAGSAVETAVAEAWTAVGVN</sequence>
<evidence type="ECO:0000256" key="4">
    <source>
        <dbReference type="ARBA" id="ARBA00022729"/>
    </source>
</evidence>
<evidence type="ECO:0000256" key="6">
    <source>
        <dbReference type="ARBA" id="ARBA00022833"/>
    </source>
</evidence>
<keyword evidence="2" id="KW-0645">Protease</keyword>
<protein>
    <recommendedName>
        <fullName evidence="12">Neutral metalloproteinase</fullName>
    </recommendedName>
</protein>
<dbReference type="Pfam" id="PF02868">
    <property type="entry name" value="Peptidase_M4_C"/>
    <property type="match status" value="1"/>
</dbReference>
<dbReference type="InterPro" id="IPR001570">
    <property type="entry name" value="Peptidase_M4_C_domain"/>
</dbReference>
<feature type="domain" description="Peptidase M4" evidence="8">
    <location>
        <begin position="269"/>
        <end position="447"/>
    </location>
</feature>
<evidence type="ECO:0000256" key="1">
    <source>
        <dbReference type="ARBA" id="ARBA00009388"/>
    </source>
</evidence>
<evidence type="ECO:0000313" key="11">
    <source>
        <dbReference type="EMBL" id="SVA52295.1"/>
    </source>
</evidence>
<name>A0A381WIG0_9ZZZZ</name>
<dbReference type="PANTHER" id="PTHR33794:SF1">
    <property type="entry name" value="BACILLOLYSIN"/>
    <property type="match status" value="1"/>
</dbReference>
<dbReference type="InterPro" id="IPR013856">
    <property type="entry name" value="Peptidase_M4_domain"/>
</dbReference>
<dbReference type="Gene3D" id="3.10.170.10">
    <property type="match status" value="1"/>
</dbReference>
<dbReference type="Gene3D" id="1.10.390.10">
    <property type="entry name" value="Neutral Protease Domain 2"/>
    <property type="match status" value="1"/>
</dbReference>
<dbReference type="InterPro" id="IPR027268">
    <property type="entry name" value="Peptidase_M4/M1_CTD_sf"/>
</dbReference>
<evidence type="ECO:0000256" key="3">
    <source>
        <dbReference type="ARBA" id="ARBA00022723"/>
    </source>
</evidence>
<feature type="domain" description="FTP" evidence="10">
    <location>
        <begin position="121"/>
        <end position="168"/>
    </location>
</feature>
<dbReference type="InterPro" id="IPR023612">
    <property type="entry name" value="Peptidase_M4"/>
</dbReference>
<feature type="domain" description="Peptidase M4 C-terminal" evidence="9">
    <location>
        <begin position="450"/>
        <end position="620"/>
    </location>
</feature>
<dbReference type="GO" id="GO:0004222">
    <property type="term" value="F:metalloendopeptidase activity"/>
    <property type="evidence" value="ECO:0007669"/>
    <property type="project" value="InterPro"/>
</dbReference>
<reference evidence="11" key="1">
    <citation type="submission" date="2018-05" db="EMBL/GenBank/DDBJ databases">
        <authorList>
            <person name="Lanie J.A."/>
            <person name="Ng W.-L."/>
            <person name="Kazmierczak K.M."/>
            <person name="Andrzejewski T.M."/>
            <person name="Davidsen T.M."/>
            <person name="Wayne K.J."/>
            <person name="Tettelin H."/>
            <person name="Glass J.I."/>
            <person name="Rusch D."/>
            <person name="Podicherti R."/>
            <person name="Tsui H.-C.T."/>
            <person name="Winkler M.E."/>
        </authorList>
    </citation>
    <scope>NUCLEOTIDE SEQUENCE</scope>
</reference>
<keyword evidence="5" id="KW-0378">Hydrolase</keyword>
<evidence type="ECO:0000256" key="5">
    <source>
        <dbReference type="ARBA" id="ARBA00022801"/>
    </source>
</evidence>
<dbReference type="InterPro" id="IPR011096">
    <property type="entry name" value="FTP_domain"/>
</dbReference>
<evidence type="ECO:0000256" key="2">
    <source>
        <dbReference type="ARBA" id="ARBA00022670"/>
    </source>
</evidence>
<dbReference type="SUPFAM" id="SSF55486">
    <property type="entry name" value="Metalloproteases ('zincins'), catalytic domain"/>
    <property type="match status" value="1"/>
</dbReference>
<dbReference type="EMBL" id="UINC01011913">
    <property type="protein sequence ID" value="SVA52295.1"/>
    <property type="molecule type" value="Genomic_DNA"/>
</dbReference>
<evidence type="ECO:0008006" key="12">
    <source>
        <dbReference type="Google" id="ProtNLM"/>
    </source>
</evidence>